<dbReference type="InterPro" id="IPR001460">
    <property type="entry name" value="PCN-bd_Tpept"/>
</dbReference>
<dbReference type="SUPFAM" id="SSF53955">
    <property type="entry name" value="Lysozyme-like"/>
    <property type="match status" value="1"/>
</dbReference>
<keyword evidence="9 20" id="KW-0812">Transmembrane</keyword>
<evidence type="ECO:0000256" key="1">
    <source>
        <dbReference type="ARBA" id="ARBA00004370"/>
    </source>
</evidence>
<dbReference type="GO" id="GO:0006508">
    <property type="term" value="P:proteolysis"/>
    <property type="evidence" value="ECO:0007669"/>
    <property type="project" value="UniProtKB-KW"/>
</dbReference>
<evidence type="ECO:0000259" key="21">
    <source>
        <dbReference type="Pfam" id="PF00905"/>
    </source>
</evidence>
<feature type="transmembrane region" description="Helical" evidence="20">
    <location>
        <begin position="12"/>
        <end position="39"/>
    </location>
</feature>
<proteinExistence type="inferred from homology"/>
<evidence type="ECO:0000256" key="13">
    <source>
        <dbReference type="ARBA" id="ARBA00022989"/>
    </source>
</evidence>
<dbReference type="GO" id="GO:0030288">
    <property type="term" value="C:outer membrane-bounded periplasmic space"/>
    <property type="evidence" value="ECO:0007669"/>
    <property type="project" value="TreeGrafter"/>
</dbReference>
<dbReference type="InterPro" id="IPR001264">
    <property type="entry name" value="Glyco_trans_51"/>
</dbReference>
<evidence type="ECO:0000256" key="10">
    <source>
        <dbReference type="ARBA" id="ARBA00022801"/>
    </source>
</evidence>
<dbReference type="PANTHER" id="PTHR32282">
    <property type="entry name" value="BINDING PROTEIN TRANSPEPTIDASE, PUTATIVE-RELATED"/>
    <property type="match status" value="1"/>
</dbReference>
<dbReference type="EMBL" id="DROK01000289">
    <property type="protein sequence ID" value="HHI98129.1"/>
    <property type="molecule type" value="Genomic_DNA"/>
</dbReference>
<dbReference type="GO" id="GO:0008955">
    <property type="term" value="F:peptidoglycan glycosyltransferase activity"/>
    <property type="evidence" value="ECO:0007669"/>
    <property type="project" value="UniProtKB-EC"/>
</dbReference>
<dbReference type="InterPro" id="IPR023346">
    <property type="entry name" value="Lysozyme-like_dom_sf"/>
</dbReference>
<keyword evidence="13 20" id="KW-1133">Transmembrane helix</keyword>
<evidence type="ECO:0000256" key="3">
    <source>
        <dbReference type="ARBA" id="ARBA00007090"/>
    </source>
</evidence>
<evidence type="ECO:0000256" key="7">
    <source>
        <dbReference type="ARBA" id="ARBA00022676"/>
    </source>
</evidence>
<dbReference type="GO" id="GO:0008658">
    <property type="term" value="F:penicillin binding"/>
    <property type="evidence" value="ECO:0007669"/>
    <property type="project" value="InterPro"/>
</dbReference>
<comment type="similarity">
    <text evidence="3">In the C-terminal section; belongs to the transpeptidase family.</text>
</comment>
<dbReference type="NCBIfam" id="TIGR02074">
    <property type="entry name" value="PBP_1a_fam"/>
    <property type="match status" value="1"/>
</dbReference>
<evidence type="ECO:0000256" key="9">
    <source>
        <dbReference type="ARBA" id="ARBA00022692"/>
    </source>
</evidence>
<evidence type="ECO:0000256" key="17">
    <source>
        <dbReference type="ARBA" id="ARBA00044770"/>
    </source>
</evidence>
<evidence type="ECO:0000256" key="15">
    <source>
        <dbReference type="ARBA" id="ARBA00023268"/>
    </source>
</evidence>
<dbReference type="FunFam" id="1.10.3810.10:FF:000003">
    <property type="entry name" value="Penicillin-binding protein 1a"/>
    <property type="match status" value="1"/>
</dbReference>
<comment type="pathway">
    <text evidence="19">Glycan biosynthesis.</text>
</comment>
<keyword evidence="8" id="KW-0808">Transferase</keyword>
<dbReference type="GO" id="GO:0071555">
    <property type="term" value="P:cell wall organization"/>
    <property type="evidence" value="ECO:0007669"/>
    <property type="project" value="UniProtKB-KW"/>
</dbReference>
<reference evidence="23" key="1">
    <citation type="journal article" date="2020" name="mSystems">
        <title>Genome- and Community-Level Interaction Insights into Carbon Utilization and Element Cycling Functions of Hydrothermarchaeota in Hydrothermal Sediment.</title>
        <authorList>
            <person name="Zhou Z."/>
            <person name="Liu Y."/>
            <person name="Xu W."/>
            <person name="Pan J."/>
            <person name="Luo Z.H."/>
            <person name="Li M."/>
        </authorList>
    </citation>
    <scope>NUCLEOTIDE SEQUENCE [LARGE SCALE GENOMIC DNA]</scope>
    <source>
        <strain evidence="23">HyVt-533</strain>
    </source>
</reference>
<keyword evidence="5" id="KW-0121">Carboxypeptidase</keyword>
<evidence type="ECO:0000256" key="2">
    <source>
        <dbReference type="ARBA" id="ARBA00004752"/>
    </source>
</evidence>
<dbReference type="EC" id="2.4.99.28" evidence="17"/>
<evidence type="ECO:0000256" key="5">
    <source>
        <dbReference type="ARBA" id="ARBA00022645"/>
    </source>
</evidence>
<dbReference type="InterPro" id="IPR012338">
    <property type="entry name" value="Beta-lactam/transpept-like"/>
</dbReference>
<dbReference type="GO" id="GO:0009252">
    <property type="term" value="P:peptidoglycan biosynthetic process"/>
    <property type="evidence" value="ECO:0007669"/>
    <property type="project" value="UniProtKB-KW"/>
</dbReference>
<evidence type="ECO:0000256" key="18">
    <source>
        <dbReference type="ARBA" id="ARBA00049902"/>
    </source>
</evidence>
<keyword evidence="16" id="KW-0961">Cell wall biogenesis/degradation</keyword>
<dbReference type="PANTHER" id="PTHR32282:SF27">
    <property type="entry name" value="PENICILLIN-BINDING PROTEIN 1A"/>
    <property type="match status" value="1"/>
</dbReference>
<comment type="similarity">
    <text evidence="4">In the N-terminal section; belongs to the glycosyltransferase 51 family.</text>
</comment>
<name>A0A7V5U3F7_9BACT</name>
<dbReference type="GO" id="GO:0016020">
    <property type="term" value="C:membrane"/>
    <property type="evidence" value="ECO:0007669"/>
    <property type="project" value="UniProtKB-SubCell"/>
</dbReference>
<dbReference type="InterPro" id="IPR036950">
    <property type="entry name" value="PBP_transglycosylase"/>
</dbReference>
<dbReference type="Proteomes" id="UP000886101">
    <property type="component" value="Unassembled WGS sequence"/>
</dbReference>
<protein>
    <recommendedName>
        <fullName evidence="17">peptidoglycan glycosyltransferase</fullName>
        <ecNumber evidence="17">2.4.99.28</ecNumber>
    </recommendedName>
</protein>
<comment type="subcellular location">
    <subcellularLocation>
        <location evidence="1">Membrane</location>
    </subcellularLocation>
</comment>
<comment type="pathway">
    <text evidence="2">Cell wall biogenesis; peptidoglycan biosynthesis.</text>
</comment>
<keyword evidence="12" id="KW-0573">Peptidoglycan synthesis</keyword>
<keyword evidence="6" id="KW-0645">Protease</keyword>
<dbReference type="GO" id="GO:0008360">
    <property type="term" value="P:regulation of cell shape"/>
    <property type="evidence" value="ECO:0007669"/>
    <property type="project" value="UniProtKB-KW"/>
</dbReference>
<evidence type="ECO:0000256" key="8">
    <source>
        <dbReference type="ARBA" id="ARBA00022679"/>
    </source>
</evidence>
<organism evidence="23">
    <name type="scientific">Thermodesulfatator atlanticus</name>
    <dbReference type="NCBI Taxonomy" id="501497"/>
    <lineage>
        <taxon>Bacteria</taxon>
        <taxon>Pseudomonadati</taxon>
        <taxon>Thermodesulfobacteriota</taxon>
        <taxon>Thermodesulfobacteria</taxon>
        <taxon>Thermodesulfobacteriales</taxon>
        <taxon>Thermodesulfatatoraceae</taxon>
        <taxon>Thermodesulfatator</taxon>
    </lineage>
</organism>
<evidence type="ECO:0000256" key="16">
    <source>
        <dbReference type="ARBA" id="ARBA00023316"/>
    </source>
</evidence>
<comment type="caution">
    <text evidence="23">The sequence shown here is derived from an EMBL/GenBank/DDBJ whole genome shotgun (WGS) entry which is preliminary data.</text>
</comment>
<feature type="domain" description="Penicillin-binding protein transpeptidase" evidence="21">
    <location>
        <begin position="333"/>
        <end position="599"/>
    </location>
</feature>
<evidence type="ECO:0000256" key="12">
    <source>
        <dbReference type="ARBA" id="ARBA00022984"/>
    </source>
</evidence>
<keyword evidence="15" id="KW-0511">Multifunctional enzyme</keyword>
<keyword evidence="7" id="KW-0328">Glycosyltransferase</keyword>
<gene>
    <name evidence="23" type="ORF">ENJ96_09835</name>
</gene>
<dbReference type="Gene3D" id="1.10.3810.10">
    <property type="entry name" value="Biosynthetic peptidoglycan transglycosylase-like"/>
    <property type="match status" value="1"/>
</dbReference>
<feature type="domain" description="Glycosyl transferase family 51" evidence="22">
    <location>
        <begin position="67"/>
        <end position="239"/>
    </location>
</feature>
<dbReference type="AlphaFoldDB" id="A0A7V5U3F7"/>
<evidence type="ECO:0000256" key="14">
    <source>
        <dbReference type="ARBA" id="ARBA00023136"/>
    </source>
</evidence>
<sequence>MPKRRKKNTVLTHFHLTVFFFLAAAVALGLIFLGVYAYLSLGLPDISKLINYEPPAATEVLDRHGETLAYWYKERRFPVPISQIPPHLIQAFVSAEDARFYEHKGLDFWGILRAALKDIKARRIVQGGSTITQQVARSLLLSRERSFIRKLKEAILAWEIDSALTKDEILTIYLNHIYLGAGAYGVEAAARTYFNKHVWELNLPEAALIAGLTPAPSRYNPFRHPELALKRRAYVLRRMAEEGYISWEEAQKAARSPLKLNPGDFSPRPEALYFLEELKKLLEKRFGPALYTGGYTVYTTLDLTWQEEAQKALNQQVIQIAKRHHTREIPQAAVVCLENRTGAVRVLLGGRDFKTSQFNRAVQARRQPGSALKPLIWALTLEKDLATVASEVVDEPVVLPGAKPYTYWQPRNFDKDYLGPISLRTALVHSRNTVAVKLARAVGLPDLLTFCAEMGIKSPLAPNYSVALGSSGLSLLELTRAYTVFANQGLFQKESYVESIFDRHGNPVSLAFGVEKPVLSPETAYQMVFLLKEVVRTGTGRCAKALKVPAGGKTGTTDNYHDAWFIGFTKEVTCGVWVGYDNLKSLGHLETGGRAACPLWLKVMLSRPEDYSGGDFEPPADITFVRVKDYDPLRGEEDLWLPFEEKNVPALKNKLPRSRWPKFLRELLRPRGFW</sequence>
<evidence type="ECO:0000256" key="6">
    <source>
        <dbReference type="ARBA" id="ARBA00022670"/>
    </source>
</evidence>
<evidence type="ECO:0000256" key="20">
    <source>
        <dbReference type="SAM" id="Phobius"/>
    </source>
</evidence>
<evidence type="ECO:0000256" key="4">
    <source>
        <dbReference type="ARBA" id="ARBA00007739"/>
    </source>
</evidence>
<keyword evidence="14 20" id="KW-0472">Membrane</keyword>
<comment type="catalytic activity">
    <reaction evidence="18">
        <text>[GlcNAc-(1-&gt;4)-Mur2Ac(oyl-L-Ala-gamma-D-Glu-L-Lys-D-Ala-D-Ala)](n)-di-trans,octa-cis-undecaprenyl diphosphate + beta-D-GlcNAc-(1-&gt;4)-Mur2Ac(oyl-L-Ala-gamma-D-Glu-L-Lys-D-Ala-D-Ala)-di-trans,octa-cis-undecaprenyl diphosphate = [GlcNAc-(1-&gt;4)-Mur2Ac(oyl-L-Ala-gamma-D-Glu-L-Lys-D-Ala-D-Ala)](n+1)-di-trans,octa-cis-undecaprenyl diphosphate + di-trans,octa-cis-undecaprenyl diphosphate + H(+)</text>
        <dbReference type="Rhea" id="RHEA:23708"/>
        <dbReference type="Rhea" id="RHEA-COMP:9602"/>
        <dbReference type="Rhea" id="RHEA-COMP:9603"/>
        <dbReference type="ChEBI" id="CHEBI:15378"/>
        <dbReference type="ChEBI" id="CHEBI:58405"/>
        <dbReference type="ChEBI" id="CHEBI:60033"/>
        <dbReference type="ChEBI" id="CHEBI:78435"/>
        <dbReference type="EC" id="2.4.99.28"/>
    </reaction>
</comment>
<evidence type="ECO:0000313" key="23">
    <source>
        <dbReference type="EMBL" id="HHI98129.1"/>
    </source>
</evidence>
<dbReference type="Pfam" id="PF00912">
    <property type="entry name" value="Transgly"/>
    <property type="match status" value="1"/>
</dbReference>
<evidence type="ECO:0000259" key="22">
    <source>
        <dbReference type="Pfam" id="PF00912"/>
    </source>
</evidence>
<dbReference type="Gene3D" id="3.40.710.10">
    <property type="entry name" value="DD-peptidase/beta-lactamase superfamily"/>
    <property type="match status" value="1"/>
</dbReference>
<dbReference type="Pfam" id="PF00905">
    <property type="entry name" value="Transpeptidase"/>
    <property type="match status" value="1"/>
</dbReference>
<keyword evidence="10" id="KW-0378">Hydrolase</keyword>
<keyword evidence="11" id="KW-0133">Cell shape</keyword>
<evidence type="ECO:0000256" key="19">
    <source>
        <dbReference type="ARBA" id="ARBA00060592"/>
    </source>
</evidence>
<evidence type="ECO:0000256" key="11">
    <source>
        <dbReference type="ARBA" id="ARBA00022960"/>
    </source>
</evidence>
<dbReference type="GO" id="GO:0004180">
    <property type="term" value="F:carboxypeptidase activity"/>
    <property type="evidence" value="ECO:0007669"/>
    <property type="project" value="UniProtKB-KW"/>
</dbReference>
<dbReference type="InterPro" id="IPR050396">
    <property type="entry name" value="Glycosyltr_51/Transpeptidase"/>
</dbReference>
<dbReference type="SUPFAM" id="SSF56601">
    <property type="entry name" value="beta-lactamase/transpeptidase-like"/>
    <property type="match status" value="1"/>
</dbReference>
<accession>A0A7V5U3F7</accession>